<keyword evidence="7 8" id="KW-0472">Membrane</keyword>
<evidence type="ECO:0000256" key="3">
    <source>
        <dbReference type="ARBA" id="ARBA00022448"/>
    </source>
</evidence>
<dbReference type="Proteomes" id="UP000885797">
    <property type="component" value="Unassembled WGS sequence"/>
</dbReference>
<feature type="non-terminal residue" evidence="9">
    <location>
        <position position="121"/>
    </location>
</feature>
<keyword evidence="4" id="KW-1003">Cell membrane</keyword>
<comment type="caution">
    <text evidence="9">The sequence shown here is derived from an EMBL/GenBank/DDBJ whole genome shotgun (WGS) entry which is preliminary data.</text>
</comment>
<dbReference type="AlphaFoldDB" id="A0A7V2SVW0"/>
<evidence type="ECO:0000256" key="5">
    <source>
        <dbReference type="ARBA" id="ARBA00022692"/>
    </source>
</evidence>
<keyword evidence="5 8" id="KW-0812">Transmembrane</keyword>
<accession>A0A7V2SVW0</accession>
<evidence type="ECO:0000313" key="9">
    <source>
        <dbReference type="EMBL" id="HFC46895.1"/>
    </source>
</evidence>
<protein>
    <submittedName>
        <fullName evidence="9">Iron ABC transporter permease</fullName>
    </submittedName>
</protein>
<evidence type="ECO:0000256" key="7">
    <source>
        <dbReference type="ARBA" id="ARBA00023136"/>
    </source>
</evidence>
<feature type="transmembrane region" description="Helical" evidence="8">
    <location>
        <begin position="58"/>
        <end position="79"/>
    </location>
</feature>
<dbReference type="GO" id="GO:0033214">
    <property type="term" value="P:siderophore-iron import into cell"/>
    <property type="evidence" value="ECO:0007669"/>
    <property type="project" value="TreeGrafter"/>
</dbReference>
<evidence type="ECO:0000256" key="2">
    <source>
        <dbReference type="ARBA" id="ARBA00007935"/>
    </source>
</evidence>
<comment type="subcellular location">
    <subcellularLocation>
        <location evidence="1">Cell membrane</location>
        <topology evidence="1">Multi-pass membrane protein</topology>
    </subcellularLocation>
</comment>
<evidence type="ECO:0000256" key="4">
    <source>
        <dbReference type="ARBA" id="ARBA00022475"/>
    </source>
</evidence>
<evidence type="ECO:0000256" key="1">
    <source>
        <dbReference type="ARBA" id="ARBA00004651"/>
    </source>
</evidence>
<organism evidence="9">
    <name type="scientific">Dissulfuribacter thermophilus</name>
    <dbReference type="NCBI Taxonomy" id="1156395"/>
    <lineage>
        <taxon>Bacteria</taxon>
        <taxon>Pseudomonadati</taxon>
        <taxon>Thermodesulfobacteriota</taxon>
        <taxon>Dissulfuribacteria</taxon>
        <taxon>Dissulfuribacterales</taxon>
        <taxon>Dissulfuribacteraceae</taxon>
        <taxon>Dissulfuribacter</taxon>
    </lineage>
</organism>
<reference evidence="9" key="1">
    <citation type="journal article" date="2020" name="mSystems">
        <title>Genome- and Community-Level Interaction Insights into Carbon Utilization and Element Cycling Functions of Hydrothermarchaeota in Hydrothermal Sediment.</title>
        <authorList>
            <person name="Zhou Z."/>
            <person name="Liu Y."/>
            <person name="Xu W."/>
            <person name="Pan J."/>
            <person name="Luo Z.H."/>
            <person name="Li M."/>
        </authorList>
    </citation>
    <scope>NUCLEOTIDE SEQUENCE [LARGE SCALE GENOMIC DNA]</scope>
    <source>
        <strain evidence="9">HyVt-503</strain>
    </source>
</reference>
<dbReference type="SUPFAM" id="SSF81345">
    <property type="entry name" value="ABC transporter involved in vitamin B12 uptake, BtuC"/>
    <property type="match status" value="1"/>
</dbReference>
<name>A0A7V2SVW0_9BACT</name>
<evidence type="ECO:0000256" key="6">
    <source>
        <dbReference type="ARBA" id="ARBA00022989"/>
    </source>
</evidence>
<dbReference type="Gene3D" id="1.10.3470.10">
    <property type="entry name" value="ABC transporter involved in vitamin B12 uptake, BtuC"/>
    <property type="match status" value="1"/>
</dbReference>
<keyword evidence="3" id="KW-0813">Transport</keyword>
<feature type="transmembrane region" description="Helical" evidence="8">
    <location>
        <begin position="86"/>
        <end position="109"/>
    </location>
</feature>
<dbReference type="Pfam" id="PF01032">
    <property type="entry name" value="FecCD"/>
    <property type="match status" value="1"/>
</dbReference>
<gene>
    <name evidence="9" type="ORF">ENJ63_03335</name>
</gene>
<proteinExistence type="inferred from homology"/>
<comment type="similarity">
    <text evidence="2">Belongs to the binding-protein-dependent transport system permease family. FecCD subfamily.</text>
</comment>
<dbReference type="InterPro" id="IPR037294">
    <property type="entry name" value="ABC_BtuC-like"/>
</dbReference>
<dbReference type="InterPro" id="IPR000522">
    <property type="entry name" value="ABC_transptr_permease_BtuC"/>
</dbReference>
<keyword evidence="6 8" id="KW-1133">Transmembrane helix</keyword>
<dbReference type="GO" id="GO:0005886">
    <property type="term" value="C:plasma membrane"/>
    <property type="evidence" value="ECO:0007669"/>
    <property type="project" value="UniProtKB-SubCell"/>
</dbReference>
<sequence>MKPAVTFSLLLVLVIALSLVNLVYGGVSIPFERLLDILAHPGDGVDSIILWDIRLPRAIATILGGAILSVSGLLLQVYFRNPVVGPFILGISSGATLMVSLVMLTTLFLKLPFHSPYITTA</sequence>
<dbReference type="PANTHER" id="PTHR30472">
    <property type="entry name" value="FERRIC ENTEROBACTIN TRANSPORT SYSTEM PERMEASE PROTEIN"/>
    <property type="match status" value="1"/>
</dbReference>
<dbReference type="GO" id="GO:0022857">
    <property type="term" value="F:transmembrane transporter activity"/>
    <property type="evidence" value="ECO:0007669"/>
    <property type="project" value="InterPro"/>
</dbReference>
<dbReference type="PANTHER" id="PTHR30472:SF41">
    <property type="entry name" value="TRANSPORT SYSTEM PERMEASE PROTEIN"/>
    <property type="match status" value="1"/>
</dbReference>
<dbReference type="EMBL" id="DRND01000264">
    <property type="protein sequence ID" value="HFC46895.1"/>
    <property type="molecule type" value="Genomic_DNA"/>
</dbReference>
<evidence type="ECO:0000256" key="8">
    <source>
        <dbReference type="SAM" id="Phobius"/>
    </source>
</evidence>